<dbReference type="InterPro" id="IPR039650">
    <property type="entry name" value="HdrA-like"/>
</dbReference>
<dbReference type="EMBL" id="AP014936">
    <property type="protein sequence ID" value="BAU47960.1"/>
    <property type="molecule type" value="Genomic_DNA"/>
</dbReference>
<dbReference type="Pfam" id="PF12831">
    <property type="entry name" value="FAD_oxidored"/>
    <property type="match status" value="1"/>
</dbReference>
<accession>A0A1B4V329</accession>
<evidence type="ECO:0000256" key="2">
    <source>
        <dbReference type="ARBA" id="ARBA00022723"/>
    </source>
</evidence>
<dbReference type="GO" id="GO:0016491">
    <property type="term" value="F:oxidoreductase activity"/>
    <property type="evidence" value="ECO:0007669"/>
    <property type="project" value="UniProtKB-KW"/>
</dbReference>
<evidence type="ECO:0000256" key="1">
    <source>
        <dbReference type="ARBA" id="ARBA00022485"/>
    </source>
</evidence>
<evidence type="ECO:0000256" key="4">
    <source>
        <dbReference type="ARBA" id="ARBA00023004"/>
    </source>
</evidence>
<evidence type="ECO:0000256" key="5">
    <source>
        <dbReference type="ARBA" id="ARBA00023014"/>
    </source>
</evidence>
<dbReference type="KEGG" id="sva:SVA_1395"/>
<dbReference type="AlphaFoldDB" id="A0A1B4V329"/>
<dbReference type="Proteomes" id="UP000218899">
    <property type="component" value="Chromosome"/>
</dbReference>
<keyword evidence="8" id="KW-1185">Reference proteome</keyword>
<evidence type="ECO:0000313" key="7">
    <source>
        <dbReference type="EMBL" id="BAU47960.1"/>
    </source>
</evidence>
<dbReference type="OrthoDB" id="9777740at2"/>
<dbReference type="SUPFAM" id="SSF51905">
    <property type="entry name" value="FAD/NAD(P)-binding domain"/>
    <property type="match status" value="1"/>
</dbReference>
<keyword evidence="1" id="KW-0004">4Fe-4S</keyword>
<keyword evidence="2" id="KW-0479">Metal-binding</keyword>
<dbReference type="PANTHER" id="PTHR43498:SF1">
    <property type="entry name" value="COB--COM HETERODISULFIDE REDUCTASE IRON-SULFUR SUBUNIT A"/>
    <property type="match status" value="1"/>
</dbReference>
<dbReference type="PANTHER" id="PTHR43498">
    <property type="entry name" value="FERREDOXIN:COB-COM HETERODISULFIDE REDUCTASE SUBUNIT A"/>
    <property type="match status" value="1"/>
</dbReference>
<dbReference type="RefSeq" id="WP_096460517.1">
    <property type="nucleotide sequence ID" value="NZ_AP014936.1"/>
</dbReference>
<dbReference type="GO" id="GO:0046872">
    <property type="term" value="F:metal ion binding"/>
    <property type="evidence" value="ECO:0007669"/>
    <property type="project" value="UniProtKB-KW"/>
</dbReference>
<dbReference type="Gene3D" id="3.50.50.60">
    <property type="entry name" value="FAD/NAD(P)-binding domain"/>
    <property type="match status" value="1"/>
</dbReference>
<dbReference type="InterPro" id="IPR036188">
    <property type="entry name" value="FAD/NAD-bd_sf"/>
</dbReference>
<evidence type="ECO:0000256" key="3">
    <source>
        <dbReference type="ARBA" id="ARBA00023002"/>
    </source>
</evidence>
<dbReference type="GO" id="GO:0051539">
    <property type="term" value="F:4 iron, 4 sulfur cluster binding"/>
    <property type="evidence" value="ECO:0007669"/>
    <property type="project" value="UniProtKB-KW"/>
</dbReference>
<evidence type="ECO:0000256" key="6">
    <source>
        <dbReference type="SAM" id="MobiDB-lite"/>
    </source>
</evidence>
<organism evidence="7 8">
    <name type="scientific">Sulfurifustis variabilis</name>
    <dbReference type="NCBI Taxonomy" id="1675686"/>
    <lineage>
        <taxon>Bacteria</taxon>
        <taxon>Pseudomonadati</taxon>
        <taxon>Pseudomonadota</taxon>
        <taxon>Gammaproteobacteria</taxon>
        <taxon>Acidiferrobacterales</taxon>
        <taxon>Acidiferrobacteraceae</taxon>
        <taxon>Sulfurifustis</taxon>
    </lineage>
</organism>
<gene>
    <name evidence="7" type="ORF">SVA_1395</name>
</gene>
<feature type="region of interest" description="Disordered" evidence="6">
    <location>
        <begin position="446"/>
        <end position="473"/>
    </location>
</feature>
<reference evidence="7 8" key="1">
    <citation type="submission" date="2015-08" db="EMBL/GenBank/DDBJ databases">
        <title>Complete genome sequence of Sulfurifustis variabilis.</title>
        <authorList>
            <person name="Miura A."/>
            <person name="Kojima H."/>
            <person name="Fukui M."/>
        </authorList>
    </citation>
    <scope>NUCLEOTIDE SEQUENCE [LARGE SCALE GENOMIC DNA]</scope>
    <source>
        <strain evidence="8">skN76</strain>
    </source>
</reference>
<keyword evidence="5" id="KW-0411">Iron-sulfur</keyword>
<keyword evidence="3" id="KW-0560">Oxidoreductase</keyword>
<protein>
    <submittedName>
        <fullName evidence="7">FAD dependent oxidoreductase</fullName>
    </submittedName>
</protein>
<name>A0A1B4V329_9GAMM</name>
<evidence type="ECO:0000313" key="8">
    <source>
        <dbReference type="Proteomes" id="UP000218899"/>
    </source>
</evidence>
<feature type="compositionally biased region" description="Basic and acidic residues" evidence="6">
    <location>
        <begin position="452"/>
        <end position="464"/>
    </location>
</feature>
<proteinExistence type="predicted"/>
<keyword evidence="4" id="KW-0408">Iron</keyword>
<sequence>MPALERPSEELSIPLKPRRARLAGDTDVLVVGGGPAGLGAALGAAAAGARVVLAERYSFLGGNATAALVMPLMSFHTQHPPAEPTGDEDTLLPTDHGPGDPVLAGALATLLERLVKAGGALPPTLHTGYVVPFDPELFKLVALDLLDEAGVRFLFHAFASDVIGEDRPEGVVFETKSGPVVVRAKAIVDCTGDGDIAARAGAPHEIGRPEDGLTQPMTLMFRMVEFEREHFVEYIREHPDQWRGVHGLWDLIRKAADAGELDLPREDLLFFATPHPREVSVNSTRVTRVLGTDVWDLTYAEWQSRRQMRQIAAFLNKHVPGFKHSYVAQSGTAIGVRETRRIRGDYELTADDVLVARKFDDVIARCTYPIDIHNPGGSGTLLRRVPRGDAYDIPLRSLLPRQVEGLLVAGRCISGSHTALSSYRVMPVAMATGQAAGVCAALAAGRQSPPRDVPHREVQRELKRQGANLREVV</sequence>